<dbReference type="GO" id="GO:0005737">
    <property type="term" value="C:cytoplasm"/>
    <property type="evidence" value="ECO:0007669"/>
    <property type="project" value="TreeGrafter"/>
</dbReference>
<dbReference type="Proteomes" id="UP000553776">
    <property type="component" value="Unassembled WGS sequence"/>
</dbReference>
<evidence type="ECO:0000256" key="1">
    <source>
        <dbReference type="PIRSR" id="PIRSR613078-1"/>
    </source>
</evidence>
<dbReference type="Gene3D" id="3.40.50.1240">
    <property type="entry name" value="Phosphoglycerate mutase-like"/>
    <property type="match status" value="1"/>
</dbReference>
<dbReference type="SMART" id="SM00855">
    <property type="entry name" value="PGAM"/>
    <property type="match status" value="1"/>
</dbReference>
<evidence type="ECO:0000256" key="2">
    <source>
        <dbReference type="PIRSR" id="PIRSR613078-2"/>
    </source>
</evidence>
<proteinExistence type="predicted"/>
<dbReference type="SUPFAM" id="SSF53254">
    <property type="entry name" value="Phosphoglycerate mutase-like"/>
    <property type="match status" value="1"/>
</dbReference>
<evidence type="ECO:0000313" key="4">
    <source>
        <dbReference type="Proteomes" id="UP000553776"/>
    </source>
</evidence>
<feature type="active site" description="Proton donor/acceptor" evidence="1">
    <location>
        <position position="83"/>
    </location>
</feature>
<dbReference type="PANTHER" id="PTHR48100">
    <property type="entry name" value="BROAD-SPECIFICITY PHOSPHATASE YOR283W-RELATED"/>
    <property type="match status" value="1"/>
</dbReference>
<dbReference type="PANTHER" id="PTHR48100:SF1">
    <property type="entry name" value="HISTIDINE PHOSPHATASE FAMILY PROTEIN-RELATED"/>
    <property type="match status" value="1"/>
</dbReference>
<feature type="active site" description="Tele-phosphohistidine intermediate" evidence="1">
    <location>
        <position position="9"/>
    </location>
</feature>
<keyword evidence="4" id="KW-1185">Reference proteome</keyword>
<sequence>MTRIVFVRHGSTLWNKEKRAQGHSNNPLDEEGFEQARLVAARLQKQSWDGIYSSDLLRARQTAEIISSRIGITDIVLDSRLREIHGGMIEGTTDEERVGKWGENWRDMDLGIESPAECMARGKQCIEEMAEKYIGQNLLVISHGAIIRHTLKALIPDFQTEELLLNTSITEIVKQGDGWNCIRYNCTEHLASS</sequence>
<dbReference type="InterPro" id="IPR013078">
    <property type="entry name" value="His_Pase_superF_clade-1"/>
</dbReference>
<accession>A0A841UA71</accession>
<feature type="binding site" evidence="2">
    <location>
        <begin position="8"/>
        <end position="15"/>
    </location>
    <ligand>
        <name>substrate</name>
    </ligand>
</feature>
<evidence type="ECO:0000313" key="3">
    <source>
        <dbReference type="EMBL" id="MBB6695034.1"/>
    </source>
</evidence>
<organism evidence="3 4">
    <name type="scientific">Cohnella xylanilytica</name>
    <dbReference type="NCBI Taxonomy" id="557555"/>
    <lineage>
        <taxon>Bacteria</taxon>
        <taxon>Bacillati</taxon>
        <taxon>Bacillota</taxon>
        <taxon>Bacilli</taxon>
        <taxon>Bacillales</taxon>
        <taxon>Paenibacillaceae</taxon>
        <taxon>Cohnella</taxon>
    </lineage>
</organism>
<dbReference type="InterPro" id="IPR050275">
    <property type="entry name" value="PGM_Phosphatase"/>
</dbReference>
<dbReference type="EMBL" id="JACJVR010000110">
    <property type="protein sequence ID" value="MBB6695034.1"/>
    <property type="molecule type" value="Genomic_DNA"/>
</dbReference>
<dbReference type="AlphaFoldDB" id="A0A841UA71"/>
<gene>
    <name evidence="3" type="ORF">H7B90_26930</name>
</gene>
<protein>
    <submittedName>
        <fullName evidence="3">Histidine phosphatase family protein</fullName>
    </submittedName>
</protein>
<dbReference type="GO" id="GO:0016791">
    <property type="term" value="F:phosphatase activity"/>
    <property type="evidence" value="ECO:0007669"/>
    <property type="project" value="TreeGrafter"/>
</dbReference>
<dbReference type="InterPro" id="IPR029033">
    <property type="entry name" value="His_PPase_superfam"/>
</dbReference>
<dbReference type="Pfam" id="PF00300">
    <property type="entry name" value="His_Phos_1"/>
    <property type="match status" value="1"/>
</dbReference>
<dbReference type="RefSeq" id="WP_185138991.1">
    <property type="nucleotide sequence ID" value="NZ_BORM01000018.1"/>
</dbReference>
<feature type="binding site" evidence="2">
    <location>
        <position position="58"/>
    </location>
    <ligand>
        <name>substrate</name>
    </ligand>
</feature>
<comment type="caution">
    <text evidence="3">The sequence shown here is derived from an EMBL/GenBank/DDBJ whole genome shotgun (WGS) entry which is preliminary data.</text>
</comment>
<reference evidence="3 4" key="1">
    <citation type="submission" date="2020-08" db="EMBL/GenBank/DDBJ databases">
        <title>Cohnella phylogeny.</title>
        <authorList>
            <person name="Dunlap C."/>
        </authorList>
    </citation>
    <scope>NUCLEOTIDE SEQUENCE [LARGE SCALE GENOMIC DNA]</scope>
    <source>
        <strain evidence="3 4">DSM 25239</strain>
    </source>
</reference>
<name>A0A841UA71_9BACL</name>
<dbReference type="CDD" id="cd07067">
    <property type="entry name" value="HP_PGM_like"/>
    <property type="match status" value="1"/>
</dbReference>